<evidence type="ECO:0000256" key="5">
    <source>
        <dbReference type="ARBA" id="ARBA00023163"/>
    </source>
</evidence>
<evidence type="ECO:0000256" key="2">
    <source>
        <dbReference type="ARBA" id="ARBA00023012"/>
    </source>
</evidence>
<dbReference type="InterPro" id="IPR001867">
    <property type="entry name" value="OmpR/PhoB-type_DNA-bd"/>
</dbReference>
<dbReference type="KEGG" id="uam:UABAM_02635"/>
<dbReference type="InterPro" id="IPR039420">
    <property type="entry name" value="WalR-like"/>
</dbReference>
<dbReference type="Gene3D" id="6.10.250.690">
    <property type="match status" value="1"/>
</dbReference>
<evidence type="ECO:0000256" key="6">
    <source>
        <dbReference type="PROSITE-ProRule" id="PRU00169"/>
    </source>
</evidence>
<keyword evidence="11" id="KW-1185">Reference proteome</keyword>
<dbReference type="PROSITE" id="PS51755">
    <property type="entry name" value="OMPR_PHOB"/>
    <property type="match status" value="1"/>
</dbReference>
<keyword evidence="4 7" id="KW-0238">DNA-binding</keyword>
<protein>
    <submittedName>
        <fullName evidence="10">DNA-binding response regulator</fullName>
    </submittedName>
</protein>
<keyword evidence="3" id="KW-0805">Transcription regulation</keyword>
<dbReference type="InterPro" id="IPR036388">
    <property type="entry name" value="WH-like_DNA-bd_sf"/>
</dbReference>
<feature type="domain" description="Response regulatory" evidence="8">
    <location>
        <begin position="4"/>
        <end position="118"/>
    </location>
</feature>
<dbReference type="GO" id="GO:0000156">
    <property type="term" value="F:phosphorelay response regulator activity"/>
    <property type="evidence" value="ECO:0007669"/>
    <property type="project" value="TreeGrafter"/>
</dbReference>
<evidence type="ECO:0000259" key="9">
    <source>
        <dbReference type="PROSITE" id="PS51755"/>
    </source>
</evidence>
<dbReference type="Proteomes" id="UP000326354">
    <property type="component" value="Chromosome"/>
</dbReference>
<gene>
    <name evidence="10" type="ORF">UABAM_02635</name>
</gene>
<dbReference type="Pfam" id="PF00486">
    <property type="entry name" value="Trans_reg_C"/>
    <property type="match status" value="1"/>
</dbReference>
<evidence type="ECO:0000259" key="8">
    <source>
        <dbReference type="PROSITE" id="PS50110"/>
    </source>
</evidence>
<feature type="domain" description="OmpR/PhoB-type" evidence="9">
    <location>
        <begin position="127"/>
        <end position="226"/>
    </location>
</feature>
<proteinExistence type="predicted"/>
<dbReference type="SUPFAM" id="SSF52172">
    <property type="entry name" value="CheY-like"/>
    <property type="match status" value="1"/>
</dbReference>
<evidence type="ECO:0000256" key="4">
    <source>
        <dbReference type="ARBA" id="ARBA00023125"/>
    </source>
</evidence>
<evidence type="ECO:0000256" key="1">
    <source>
        <dbReference type="ARBA" id="ARBA00022553"/>
    </source>
</evidence>
<dbReference type="CDD" id="cd17574">
    <property type="entry name" value="REC_OmpR"/>
    <property type="match status" value="1"/>
</dbReference>
<dbReference type="OrthoDB" id="272875at2"/>
<dbReference type="RefSeq" id="WP_151968444.1">
    <property type="nucleotide sequence ID" value="NZ_AP019860.1"/>
</dbReference>
<dbReference type="SUPFAM" id="SSF46894">
    <property type="entry name" value="C-terminal effector domain of the bipartite response regulators"/>
    <property type="match status" value="1"/>
</dbReference>
<dbReference type="InterPro" id="IPR001789">
    <property type="entry name" value="Sig_transdc_resp-reg_receiver"/>
</dbReference>
<dbReference type="PANTHER" id="PTHR48111">
    <property type="entry name" value="REGULATOR OF RPOS"/>
    <property type="match status" value="1"/>
</dbReference>
<dbReference type="SMART" id="SM00448">
    <property type="entry name" value="REC"/>
    <property type="match status" value="1"/>
</dbReference>
<dbReference type="PROSITE" id="PS50110">
    <property type="entry name" value="RESPONSE_REGULATORY"/>
    <property type="match status" value="1"/>
</dbReference>
<dbReference type="Pfam" id="PF00072">
    <property type="entry name" value="Response_reg"/>
    <property type="match status" value="1"/>
</dbReference>
<evidence type="ECO:0000256" key="7">
    <source>
        <dbReference type="PROSITE-ProRule" id="PRU01091"/>
    </source>
</evidence>
<evidence type="ECO:0000313" key="10">
    <source>
        <dbReference type="EMBL" id="BBM84278.1"/>
    </source>
</evidence>
<accession>A0A5S9F3A1</accession>
<dbReference type="GO" id="GO:0005829">
    <property type="term" value="C:cytosol"/>
    <property type="evidence" value="ECO:0007669"/>
    <property type="project" value="TreeGrafter"/>
</dbReference>
<keyword evidence="1 6" id="KW-0597">Phosphoprotein</keyword>
<dbReference type="PANTHER" id="PTHR48111:SF40">
    <property type="entry name" value="PHOSPHATE REGULON TRANSCRIPTIONAL REGULATORY PROTEIN PHOB"/>
    <property type="match status" value="1"/>
</dbReference>
<sequence>MSAKILVIEDEKDMQEVICDNLQFENYTVATANDGEEGLHKILHTNPDLIILDIMLPKKNGIEICKEIRNQSITTPILFLTARASEIDRVLGLEIGGDDYLCKPFFMRELLARVKVLLRRTQKSSPSKTLHIGKSVVDLQRFTVCNNGQQHEMSHYEVDIIQLLFAHRGQVVDRNTILDKIWGVDAYPSNRTVDNYIVKIRKKIEPNPNKPKYFITVHGVGYKLTEDTN</sequence>
<keyword evidence="5" id="KW-0804">Transcription</keyword>
<dbReference type="CDD" id="cd00383">
    <property type="entry name" value="trans_reg_C"/>
    <property type="match status" value="1"/>
</dbReference>
<dbReference type="Gene3D" id="1.10.10.10">
    <property type="entry name" value="Winged helix-like DNA-binding domain superfamily/Winged helix DNA-binding domain"/>
    <property type="match status" value="1"/>
</dbReference>
<evidence type="ECO:0000313" key="11">
    <source>
        <dbReference type="Proteomes" id="UP000326354"/>
    </source>
</evidence>
<organism evidence="10 11">
    <name type="scientific">Uabimicrobium amorphum</name>
    <dbReference type="NCBI Taxonomy" id="2596890"/>
    <lineage>
        <taxon>Bacteria</taxon>
        <taxon>Pseudomonadati</taxon>
        <taxon>Planctomycetota</taxon>
        <taxon>Candidatus Uabimicrobiia</taxon>
        <taxon>Candidatus Uabimicrobiales</taxon>
        <taxon>Candidatus Uabimicrobiaceae</taxon>
        <taxon>Candidatus Uabimicrobium</taxon>
    </lineage>
</organism>
<feature type="DNA-binding region" description="OmpR/PhoB-type" evidence="7">
    <location>
        <begin position="127"/>
        <end position="226"/>
    </location>
</feature>
<reference evidence="10 11" key="1">
    <citation type="submission" date="2019-08" db="EMBL/GenBank/DDBJ databases">
        <title>Complete genome sequence of Candidatus Uab amorphum.</title>
        <authorList>
            <person name="Shiratori T."/>
            <person name="Suzuki S."/>
            <person name="Kakizawa Y."/>
            <person name="Ishida K."/>
        </authorList>
    </citation>
    <scope>NUCLEOTIDE SEQUENCE [LARGE SCALE GENOMIC DNA]</scope>
    <source>
        <strain evidence="10 11">SRT547</strain>
    </source>
</reference>
<dbReference type="FunFam" id="3.40.50.2300:FF:000001">
    <property type="entry name" value="DNA-binding response regulator PhoB"/>
    <property type="match status" value="1"/>
</dbReference>
<dbReference type="SMART" id="SM00862">
    <property type="entry name" value="Trans_reg_C"/>
    <property type="match status" value="1"/>
</dbReference>
<dbReference type="GO" id="GO:0032993">
    <property type="term" value="C:protein-DNA complex"/>
    <property type="evidence" value="ECO:0007669"/>
    <property type="project" value="TreeGrafter"/>
</dbReference>
<dbReference type="GO" id="GO:0006355">
    <property type="term" value="P:regulation of DNA-templated transcription"/>
    <property type="evidence" value="ECO:0007669"/>
    <property type="project" value="InterPro"/>
</dbReference>
<keyword evidence="2" id="KW-0902">Two-component regulatory system</keyword>
<feature type="modified residue" description="4-aspartylphosphate" evidence="6">
    <location>
        <position position="53"/>
    </location>
</feature>
<evidence type="ECO:0000256" key="3">
    <source>
        <dbReference type="ARBA" id="ARBA00023015"/>
    </source>
</evidence>
<name>A0A5S9F3A1_UABAM</name>
<dbReference type="AlphaFoldDB" id="A0A5S9F3A1"/>
<dbReference type="Gene3D" id="3.40.50.2300">
    <property type="match status" value="1"/>
</dbReference>
<dbReference type="EMBL" id="AP019860">
    <property type="protein sequence ID" value="BBM84278.1"/>
    <property type="molecule type" value="Genomic_DNA"/>
</dbReference>
<dbReference type="GO" id="GO:0000976">
    <property type="term" value="F:transcription cis-regulatory region binding"/>
    <property type="evidence" value="ECO:0007669"/>
    <property type="project" value="TreeGrafter"/>
</dbReference>
<dbReference type="InterPro" id="IPR011006">
    <property type="entry name" value="CheY-like_superfamily"/>
</dbReference>
<dbReference type="InterPro" id="IPR016032">
    <property type="entry name" value="Sig_transdc_resp-reg_C-effctor"/>
</dbReference>